<keyword evidence="4" id="KW-0472">Membrane</keyword>
<dbReference type="Proteomes" id="UP000035034">
    <property type="component" value="Unassembled WGS sequence"/>
</dbReference>
<feature type="domain" description="Major facilitator superfamily (MFS) profile" evidence="5">
    <location>
        <begin position="1"/>
        <end position="66"/>
    </location>
</feature>
<evidence type="ECO:0000256" key="4">
    <source>
        <dbReference type="ARBA" id="ARBA00023136"/>
    </source>
</evidence>
<comment type="subcellular location">
    <subcellularLocation>
        <location evidence="1">Cell membrane</location>
        <topology evidence="1">Multi-pass membrane protein</topology>
    </subcellularLocation>
</comment>
<dbReference type="eggNOG" id="COG2814">
    <property type="taxonomic scope" value="Bacteria"/>
</dbReference>
<evidence type="ECO:0000256" key="3">
    <source>
        <dbReference type="ARBA" id="ARBA00022989"/>
    </source>
</evidence>
<dbReference type="GO" id="GO:0005886">
    <property type="term" value="C:plasma membrane"/>
    <property type="evidence" value="ECO:0007669"/>
    <property type="project" value="UniProtKB-SubCell"/>
</dbReference>
<comment type="caution">
    <text evidence="6">The sequence shown here is derived from an EMBL/GenBank/DDBJ whole genome shotgun (WGS) entry which is preliminary data.</text>
</comment>
<evidence type="ECO:0000256" key="1">
    <source>
        <dbReference type="ARBA" id="ARBA00004651"/>
    </source>
</evidence>
<dbReference type="AlphaFoldDB" id="H0R338"/>
<evidence type="ECO:0000259" key="5">
    <source>
        <dbReference type="PROSITE" id="PS50850"/>
    </source>
</evidence>
<dbReference type="PROSITE" id="PS50850">
    <property type="entry name" value="MFS"/>
    <property type="match status" value="1"/>
</dbReference>
<accession>H0R338</accession>
<dbReference type="EMBL" id="BAEH01000087">
    <property type="protein sequence ID" value="GAB19489.1"/>
    <property type="molecule type" value="Genomic_DNA"/>
</dbReference>
<dbReference type="SUPFAM" id="SSF103473">
    <property type="entry name" value="MFS general substrate transporter"/>
    <property type="match status" value="1"/>
</dbReference>
<dbReference type="Gene3D" id="1.20.1250.20">
    <property type="entry name" value="MFS general substrate transporter like domains"/>
    <property type="match status" value="1"/>
</dbReference>
<dbReference type="STRING" id="1077974.GOEFS_087_00060"/>
<sequence length="66" mass="6906">MGSANAFTTPRLLASLADLVPAERLSRDAGLFASCLAAGQSFAPLVGELAAAARWQWEFAIVTVRA</sequence>
<keyword evidence="7" id="KW-1185">Reference proteome</keyword>
<evidence type="ECO:0000313" key="7">
    <source>
        <dbReference type="Proteomes" id="UP000035034"/>
    </source>
</evidence>
<protein>
    <submittedName>
        <fullName evidence="6">Putative major facilitator superfamily transporter</fullName>
    </submittedName>
</protein>
<name>H0R338_9ACTN</name>
<organism evidence="6 7">
    <name type="scientific">Gordonia effusa NBRC 100432</name>
    <dbReference type="NCBI Taxonomy" id="1077974"/>
    <lineage>
        <taxon>Bacteria</taxon>
        <taxon>Bacillati</taxon>
        <taxon>Actinomycetota</taxon>
        <taxon>Actinomycetes</taxon>
        <taxon>Mycobacteriales</taxon>
        <taxon>Gordoniaceae</taxon>
        <taxon>Gordonia</taxon>
    </lineage>
</organism>
<dbReference type="GO" id="GO:0022857">
    <property type="term" value="F:transmembrane transporter activity"/>
    <property type="evidence" value="ECO:0007669"/>
    <property type="project" value="InterPro"/>
</dbReference>
<reference evidence="6 7" key="1">
    <citation type="submission" date="2011-12" db="EMBL/GenBank/DDBJ databases">
        <title>Whole genome shotgun sequence of Gordonia effusa NBRC 100432.</title>
        <authorList>
            <person name="Yoshida I."/>
            <person name="Takarada H."/>
            <person name="Hosoyama A."/>
            <person name="Tsuchikane K."/>
            <person name="Katsumata H."/>
            <person name="Yamazaki S."/>
            <person name="Fujita N."/>
        </authorList>
    </citation>
    <scope>NUCLEOTIDE SEQUENCE [LARGE SCALE GENOMIC DNA]</scope>
    <source>
        <strain evidence="6 7">NBRC 100432</strain>
    </source>
</reference>
<dbReference type="InterPro" id="IPR036259">
    <property type="entry name" value="MFS_trans_sf"/>
</dbReference>
<evidence type="ECO:0000256" key="2">
    <source>
        <dbReference type="ARBA" id="ARBA00022692"/>
    </source>
</evidence>
<keyword evidence="3" id="KW-1133">Transmembrane helix</keyword>
<evidence type="ECO:0000313" key="6">
    <source>
        <dbReference type="EMBL" id="GAB19489.1"/>
    </source>
</evidence>
<proteinExistence type="predicted"/>
<keyword evidence="2" id="KW-0812">Transmembrane</keyword>
<gene>
    <name evidence="6" type="ORF">GOEFS_087_00060</name>
</gene>
<dbReference type="InterPro" id="IPR020846">
    <property type="entry name" value="MFS_dom"/>
</dbReference>